<dbReference type="Pfam" id="PF09797">
    <property type="entry name" value="NatB_MDM20"/>
    <property type="match status" value="1"/>
</dbReference>
<dbReference type="KEGG" id="ago:AGOS_AER019C"/>
<dbReference type="InterPro" id="IPR019183">
    <property type="entry name" value="NAA25_NatB_aux_su"/>
</dbReference>
<evidence type="ECO:0000313" key="2">
    <source>
        <dbReference type="EMBL" id="AAS52703.1"/>
    </source>
</evidence>
<dbReference type="InParanoid" id="Q757J4"/>
<dbReference type="GO" id="GO:0005737">
    <property type="term" value="C:cytoplasm"/>
    <property type="evidence" value="ECO:0000318"/>
    <property type="project" value="GO_Central"/>
</dbReference>
<organism evidence="2 3">
    <name type="scientific">Eremothecium gossypii (strain ATCC 10895 / CBS 109.51 / FGSC 9923 / NRRL Y-1056)</name>
    <name type="common">Yeast</name>
    <name type="synonym">Ashbya gossypii</name>
    <dbReference type="NCBI Taxonomy" id="284811"/>
    <lineage>
        <taxon>Eukaryota</taxon>
        <taxon>Fungi</taxon>
        <taxon>Dikarya</taxon>
        <taxon>Ascomycota</taxon>
        <taxon>Saccharomycotina</taxon>
        <taxon>Saccharomycetes</taxon>
        <taxon>Saccharomycetales</taxon>
        <taxon>Saccharomycetaceae</taxon>
        <taxon>Eremothecium</taxon>
    </lineage>
</organism>
<dbReference type="FunCoup" id="Q757J4">
    <property type="interactions" value="68"/>
</dbReference>
<comment type="similarity">
    <text evidence="1">Belongs to the MDM20/NAA25 family.</text>
</comment>
<dbReference type="HOGENOM" id="CLU_019572_0_0_1"/>
<gene>
    <name evidence="2" type="ORF">AGOS_AER019C</name>
</gene>
<dbReference type="STRING" id="284811.Q757J4"/>
<name>Q757J4_EREGS</name>
<dbReference type="AlphaFoldDB" id="Q757J4"/>
<dbReference type="GeneID" id="4621080"/>
<dbReference type="RefSeq" id="NP_984879.1">
    <property type="nucleotide sequence ID" value="NM_210233.1"/>
</dbReference>
<dbReference type="OMA" id="LPQLAYK"/>
<keyword evidence="3" id="KW-1185">Reference proteome</keyword>
<dbReference type="PANTHER" id="PTHR22767:SF3">
    <property type="entry name" value="N-ALPHA-ACETYLTRANSFERASE 25, NATB AUXILIARY SUBUNIT"/>
    <property type="match status" value="1"/>
</dbReference>
<protein>
    <submittedName>
        <fullName evidence="2">AER019Cp</fullName>
    </submittedName>
</protein>
<reference evidence="3" key="2">
    <citation type="journal article" date="2013" name="G3 (Bethesda)">
        <title>Genomes of Ashbya fungi isolated from insects reveal four mating-type loci, numerous translocations, lack of transposons, and distinct gene duplications.</title>
        <authorList>
            <person name="Dietrich F.S."/>
            <person name="Voegeli S."/>
            <person name="Kuo S."/>
            <person name="Philippsen P."/>
        </authorList>
    </citation>
    <scope>GENOME REANNOTATION</scope>
    <source>
        <strain evidence="3">ATCC 10895 / CBS 109.51 / FGSC 9923 / NRRL Y-1056</strain>
    </source>
</reference>
<proteinExistence type="inferred from homology"/>
<dbReference type="GO" id="GO:0007010">
    <property type="term" value="P:cytoskeleton organization"/>
    <property type="evidence" value="ECO:0000318"/>
    <property type="project" value="GO_Central"/>
</dbReference>
<dbReference type="GO" id="GO:0031416">
    <property type="term" value="C:NatB complex"/>
    <property type="evidence" value="ECO:0000318"/>
    <property type="project" value="GO_Central"/>
</dbReference>
<dbReference type="OrthoDB" id="1874341at2759"/>
<reference evidence="2 3" key="1">
    <citation type="journal article" date="2004" name="Science">
        <title>The Ashbya gossypii genome as a tool for mapping the ancient Saccharomyces cerevisiae genome.</title>
        <authorList>
            <person name="Dietrich F.S."/>
            <person name="Voegeli S."/>
            <person name="Brachat S."/>
            <person name="Lerch A."/>
            <person name="Gates K."/>
            <person name="Steiner S."/>
            <person name="Mohr C."/>
            <person name="Pohlmann R."/>
            <person name="Luedi P."/>
            <person name="Choi S."/>
            <person name="Wing R.A."/>
            <person name="Flavier A."/>
            <person name="Gaffney T.D."/>
            <person name="Philippsen P."/>
        </authorList>
    </citation>
    <scope>NUCLEOTIDE SEQUENCE [LARGE SCALE GENOMIC DNA]</scope>
    <source>
        <strain evidence="3">ATCC 10895 / CBS 109.51 / FGSC 9923 / NRRL Y-1056</strain>
    </source>
</reference>
<evidence type="ECO:0000313" key="3">
    <source>
        <dbReference type="Proteomes" id="UP000000591"/>
    </source>
</evidence>
<sequence>MNKHEEEILTLVQKDSYKQAINAVSKVVRQFPSSTYFRLLEQYVRFKQSPSKYQYELMLGPLLEANTTLPHDAKSLDLLRTFLLELYSPIPPLKPYETAMKKYPTFDLCYRWFQQAIQDLDFNSLNRATFQLSRFCKDVRAAKFWNAVVLLSWARVRPATMAKQEQQLLPQLAYKILVQLKPYPKEEELVVFCQVCELLDEDKAAEIVDEILTFWGAEKANSLDLYLKDLLLDNLLKLERHADLYEVCGKLLVHLDDFVLCKTLAQSAHKLGLPRADVESQLPATRNGLLTHLELGVLYNGRVTTDDLQPYLARFHDKTCCPVDLEHYMEHIDRSQLLTLFSSFERSIDHDVNWARICPETTMDQFSNLFLEYRPTLLTKPDTNYSCCSHLILQLVQNLVVDSRITLGNVLTAISLLESYQAQDAYNYDTRIWLIVLYQYLGITPAAHKHYENLKVKNVQNDIVDHLLYTRYASFFPNKSHPYVQALCLAEDEQPIYQSLGGLPTLLKIAFERKSYTKLPGMFSFYDQLRRSIMRWHKIGEHLKLLRICNDKRASHLKRIQMEILNLNLPESNSLADNRDFNVVFETANDKNAFSTLSGYMRVDDAYVRLQLCQEFMLEGISAGAFSPVVEILAPAQKDFKQFTRYEKWAWDVISNVYEHMDDIQEEFLMDHLQKIPDFGLERDWKLVHGYSTVLLTLKTLDGIKRIKSPTLKKLMKDQLQHVRGRCSSIFDEYAEEIATCSVDIEFLSRFGCQPASESATQSLREVFKALRNL</sequence>
<dbReference type="Proteomes" id="UP000000591">
    <property type="component" value="Chromosome V"/>
</dbReference>
<evidence type="ECO:0000256" key="1">
    <source>
        <dbReference type="ARBA" id="ARBA00006298"/>
    </source>
</evidence>
<accession>Q757J4</accession>
<dbReference type="EMBL" id="AE016818">
    <property type="protein sequence ID" value="AAS52703.1"/>
    <property type="molecule type" value="Genomic_DNA"/>
</dbReference>
<dbReference type="PANTHER" id="PTHR22767">
    <property type="entry name" value="N-TERMINAL ACETYLTRANSFERASE-RELATED"/>
    <property type="match status" value="1"/>
</dbReference>
<dbReference type="eggNOG" id="KOG2053">
    <property type="taxonomic scope" value="Eukaryota"/>
</dbReference>
<dbReference type="GO" id="GO:0010698">
    <property type="term" value="F:acetyltransferase activator activity"/>
    <property type="evidence" value="ECO:0000318"/>
    <property type="project" value="GO_Central"/>
</dbReference>